<dbReference type="PROSITE" id="PS51257">
    <property type="entry name" value="PROKAR_LIPOPROTEIN"/>
    <property type="match status" value="1"/>
</dbReference>
<gene>
    <name evidence="6" type="ORF">MARSALSMR5_01993</name>
</gene>
<protein>
    <submittedName>
        <fullName evidence="6">Cellulose synthase subunit BcsC</fullName>
    </submittedName>
</protein>
<dbReference type="PANTHER" id="PTHR45586">
    <property type="entry name" value="TPR REPEAT-CONTAINING PROTEIN PA4667"/>
    <property type="match status" value="1"/>
</dbReference>
<evidence type="ECO:0000256" key="3">
    <source>
        <dbReference type="PROSITE-ProRule" id="PRU00339"/>
    </source>
</evidence>
<evidence type="ECO:0000259" key="5">
    <source>
        <dbReference type="Pfam" id="PF09976"/>
    </source>
</evidence>
<dbReference type="Pfam" id="PF09976">
    <property type="entry name" value="TPR_21"/>
    <property type="match status" value="1"/>
</dbReference>
<evidence type="ECO:0000313" key="6">
    <source>
        <dbReference type="EMBL" id="ARM84070.1"/>
    </source>
</evidence>
<dbReference type="InterPro" id="IPR018704">
    <property type="entry name" value="SecYEG/CpoB_TPR"/>
</dbReference>
<feature type="chain" id="PRO_5013320776" evidence="4">
    <location>
        <begin position="22"/>
        <end position="898"/>
    </location>
</feature>
<dbReference type="SUPFAM" id="SSF48452">
    <property type="entry name" value="TPR-like"/>
    <property type="match status" value="4"/>
</dbReference>
<dbReference type="Pfam" id="PF13432">
    <property type="entry name" value="TPR_16"/>
    <property type="match status" value="5"/>
</dbReference>
<feature type="signal peptide" evidence="4">
    <location>
        <begin position="1"/>
        <end position="21"/>
    </location>
</feature>
<evidence type="ECO:0000313" key="7">
    <source>
        <dbReference type="Proteomes" id="UP000193100"/>
    </source>
</evidence>
<accession>A0A1W6K9J0</accession>
<sequence>MKPVSAVRATLLSVAISFALAGCGDSNEMSQDDIQYLSHIDQSRFFQRQGELKASTLEARSAIELQPEKIEPYFLIVNNLLKAGDAANAERHLNQILERLPAEQIDAKVRNRASLILAEANLLQEDFEDALAALDDITSPDRPVETQAALLEGQIYLASNELEKARTAFNRAREIDSGEVESVIGLSKTAFAGGDVSKARKLVTEAEEVDEANGELWLWKAELAASQEEWQKAEDAYIRALEDIGQYDVMTQRKYATISSLIRVLRAQGKQSEAFVYEEILAKSAPGTIKSNLMAAQAAVEQGDLDEAARYLEEVLAQAPNHEQTSLMLGLVRFRQGRVEDAEKLLAPIAEAGNSETASKLLAAARLQMRNPEGAQAILSNLEDKDSDPETLAMVAIATLASGDLKTGETLMDKALASNPDNHQLRLRYATYLNQRGEHDRAIAEATRVLESAPELEQARSVIVEAQARSGNMDEAVKSASQWIKEAPDSINALMTRGSLAATAGNVDAAKTDFNKAREKAPESPAPLIALGRLALTQNDQAEAQKQFRAAVRLAPDSRQALQGLATVLDREETTGFMREILKENPEATGPRLILLEVALMDNNQQEADDLTASLLERNEQSTPSPATPFVAGIYSSAATAFQSSGETARAAALLDRARALFPDNQDIALQAAQQAFNEGEEDEARRIIQETKQQHPESSAPYVTEAAYFERQKEYQQAAELYQLALDKRPSAELANGYATNLQRSGKAQEALSFLESARKTYPGSNQLLLTLALLQQSEGQHESAKSNYETLLESAPGNVVVLNNLAWIYHENGDKRAIDLAKQAYELSPGNAAVADTYGWIMLKAGNHEASVPILEKAHELQPESEEIALHLAEAYRSVGKNSAARKVLEKFGGQG</sequence>
<keyword evidence="4" id="KW-0732">Signal</keyword>
<proteinExistence type="predicted"/>
<dbReference type="PROSITE" id="PS50005">
    <property type="entry name" value="TPR"/>
    <property type="match status" value="3"/>
</dbReference>
<dbReference type="GeneID" id="77255945"/>
<keyword evidence="1" id="KW-0677">Repeat</keyword>
<feature type="domain" description="Ancillary SecYEG translocon subunit/Cell division coordinator CpoB TPR" evidence="5">
    <location>
        <begin position="81"/>
        <end position="175"/>
    </location>
</feature>
<dbReference type="PANTHER" id="PTHR45586:SF14">
    <property type="entry name" value="TETRATRICOPEPTIDE TPR_2 REPEAT PROTEIN"/>
    <property type="match status" value="1"/>
</dbReference>
<reference evidence="6 7" key="1">
    <citation type="submission" date="2017-04" db="EMBL/GenBank/DDBJ databases">
        <title>Genome Sequence of Marinobacter salarius strain SMR5 Isolated from a culture of the Diatom Skeletonema marinoi.</title>
        <authorList>
            <person name="Topel M."/>
            <person name="Pinder M.I.M."/>
            <person name="Johansson O.N."/>
            <person name="Kourtchenko O."/>
            <person name="Godhe A."/>
            <person name="Clarke A.K."/>
        </authorList>
    </citation>
    <scope>NUCLEOTIDE SEQUENCE [LARGE SCALE GENOMIC DNA]</scope>
    <source>
        <strain evidence="6 7">SMR5</strain>
    </source>
</reference>
<dbReference type="RefSeq" id="WP_085680494.1">
    <property type="nucleotide sequence ID" value="NZ_CP020931.1"/>
</dbReference>
<evidence type="ECO:0000256" key="4">
    <source>
        <dbReference type="SAM" id="SignalP"/>
    </source>
</evidence>
<keyword evidence="2 3" id="KW-0802">TPR repeat</keyword>
<organism evidence="6 7">
    <name type="scientific">Marinobacter salarius</name>
    <dbReference type="NCBI Taxonomy" id="1420917"/>
    <lineage>
        <taxon>Bacteria</taxon>
        <taxon>Pseudomonadati</taxon>
        <taxon>Pseudomonadota</taxon>
        <taxon>Gammaproteobacteria</taxon>
        <taxon>Pseudomonadales</taxon>
        <taxon>Marinobacteraceae</taxon>
        <taxon>Marinobacter</taxon>
    </lineage>
</organism>
<feature type="repeat" description="TPR" evidence="3">
    <location>
        <begin position="525"/>
        <end position="558"/>
    </location>
</feature>
<dbReference type="Pfam" id="PF14559">
    <property type="entry name" value="TPR_19"/>
    <property type="match status" value="3"/>
</dbReference>
<dbReference type="EMBL" id="CP020931">
    <property type="protein sequence ID" value="ARM84070.1"/>
    <property type="molecule type" value="Genomic_DNA"/>
</dbReference>
<feature type="repeat" description="TPR" evidence="3">
    <location>
        <begin position="146"/>
        <end position="179"/>
    </location>
</feature>
<dbReference type="AlphaFoldDB" id="A0A1W6K9J0"/>
<dbReference type="Gene3D" id="1.25.40.10">
    <property type="entry name" value="Tetratricopeptide repeat domain"/>
    <property type="match status" value="3"/>
</dbReference>
<dbReference type="Proteomes" id="UP000193100">
    <property type="component" value="Chromosome"/>
</dbReference>
<feature type="repeat" description="TPR" evidence="3">
    <location>
        <begin position="700"/>
        <end position="733"/>
    </location>
</feature>
<name>A0A1W6K9J0_9GAMM</name>
<dbReference type="InterPro" id="IPR019734">
    <property type="entry name" value="TPR_rpt"/>
</dbReference>
<dbReference type="SMART" id="SM00028">
    <property type="entry name" value="TPR"/>
    <property type="match status" value="11"/>
</dbReference>
<evidence type="ECO:0000256" key="1">
    <source>
        <dbReference type="ARBA" id="ARBA00022737"/>
    </source>
</evidence>
<dbReference type="InterPro" id="IPR051012">
    <property type="entry name" value="CellSynth/LPSAsmb/PSIAsmb"/>
</dbReference>
<dbReference type="STRING" id="1420917.AU15_15260"/>
<evidence type="ECO:0000256" key="2">
    <source>
        <dbReference type="ARBA" id="ARBA00022803"/>
    </source>
</evidence>
<dbReference type="InterPro" id="IPR011990">
    <property type="entry name" value="TPR-like_helical_dom_sf"/>
</dbReference>